<evidence type="ECO:0000256" key="1">
    <source>
        <dbReference type="ARBA" id="ARBA00004496"/>
    </source>
</evidence>
<dbReference type="InterPro" id="IPR036695">
    <property type="entry name" value="Arg-tRNA-synth_N_sf"/>
</dbReference>
<dbReference type="InterPro" id="IPR008909">
    <property type="entry name" value="DALR_anticod-bd"/>
</dbReference>
<evidence type="ECO:0000259" key="14">
    <source>
        <dbReference type="SMART" id="SM01016"/>
    </source>
</evidence>
<dbReference type="GO" id="GO:0005737">
    <property type="term" value="C:cytoplasm"/>
    <property type="evidence" value="ECO:0007669"/>
    <property type="project" value="UniProtKB-SubCell"/>
</dbReference>
<evidence type="ECO:0000256" key="2">
    <source>
        <dbReference type="ARBA" id="ARBA00005594"/>
    </source>
</evidence>
<feature type="short sequence motif" description="'HIGH' region" evidence="11">
    <location>
        <begin position="139"/>
        <end position="149"/>
    </location>
</feature>
<dbReference type="PRINTS" id="PR01038">
    <property type="entry name" value="TRNASYNTHARG"/>
</dbReference>
<dbReference type="InterPro" id="IPR001412">
    <property type="entry name" value="aa-tRNA-synth_I_CS"/>
</dbReference>
<evidence type="ECO:0000313" key="16">
    <source>
        <dbReference type="Proteomes" id="UP000050465"/>
    </source>
</evidence>
<dbReference type="InterPro" id="IPR001278">
    <property type="entry name" value="Arg-tRNA-ligase"/>
</dbReference>
<dbReference type="NCBIfam" id="TIGR00456">
    <property type="entry name" value="argS"/>
    <property type="match status" value="1"/>
</dbReference>
<evidence type="ECO:0000256" key="4">
    <source>
        <dbReference type="ARBA" id="ARBA00022490"/>
    </source>
</evidence>
<reference evidence="15 16" key="1">
    <citation type="submission" date="2015-09" db="EMBL/GenBank/DDBJ databases">
        <title>Identification and resolution of microdiversity through metagenomic sequencing of parallel consortia.</title>
        <authorList>
            <person name="Nelson W.C."/>
            <person name="Romine M.F."/>
            <person name="Lindemann S.R."/>
        </authorList>
    </citation>
    <scope>NUCLEOTIDE SEQUENCE [LARGE SCALE GENOMIC DNA]</scope>
    <source>
        <strain evidence="15">Ana</strain>
    </source>
</reference>
<comment type="subunit">
    <text evidence="3 11">Monomer.</text>
</comment>
<dbReference type="Pfam" id="PF03485">
    <property type="entry name" value="Arg_tRNA_synt_N"/>
    <property type="match status" value="1"/>
</dbReference>
<dbReference type="PANTHER" id="PTHR11956">
    <property type="entry name" value="ARGINYL-TRNA SYNTHETASE"/>
    <property type="match status" value="1"/>
</dbReference>
<dbReference type="InterPro" id="IPR005148">
    <property type="entry name" value="Arg-tRNA-synth_N"/>
</dbReference>
<dbReference type="CDD" id="cd00671">
    <property type="entry name" value="ArgRS_core"/>
    <property type="match status" value="1"/>
</dbReference>
<dbReference type="EMBL" id="LJZR01000011">
    <property type="protein sequence ID" value="KPQ35518.1"/>
    <property type="molecule type" value="Genomic_DNA"/>
</dbReference>
<dbReference type="PANTHER" id="PTHR11956:SF5">
    <property type="entry name" value="ARGININE--TRNA LIGASE, CYTOPLASMIC"/>
    <property type="match status" value="1"/>
</dbReference>
<protein>
    <recommendedName>
        <fullName evidence="11">Arginine--tRNA ligase</fullName>
        <ecNumber evidence="11">6.1.1.19</ecNumber>
    </recommendedName>
    <alternativeName>
        <fullName evidence="11">Arginyl-tRNA synthetase</fullName>
        <shortName evidence="11">ArgRS</shortName>
    </alternativeName>
</protein>
<name>A0A0P7ZY99_9CYAN</name>
<gene>
    <name evidence="11 15" type="primary">argS</name>
    <name evidence="15" type="ORF">HLUCCA11_09720</name>
</gene>
<evidence type="ECO:0000256" key="9">
    <source>
        <dbReference type="ARBA" id="ARBA00023146"/>
    </source>
</evidence>
<dbReference type="GO" id="GO:0005524">
    <property type="term" value="F:ATP binding"/>
    <property type="evidence" value="ECO:0007669"/>
    <property type="project" value="UniProtKB-UniRule"/>
</dbReference>
<dbReference type="SUPFAM" id="SSF47323">
    <property type="entry name" value="Anticodon-binding domain of a subclass of class I aminoacyl-tRNA synthetases"/>
    <property type="match status" value="1"/>
</dbReference>
<dbReference type="PATRIC" id="fig|1666911.3.peg.5266"/>
<comment type="caution">
    <text evidence="15">The sequence shown here is derived from an EMBL/GenBank/DDBJ whole genome shotgun (WGS) entry which is preliminary data.</text>
</comment>
<dbReference type="SUPFAM" id="SSF52374">
    <property type="entry name" value="Nucleotidylyl transferase"/>
    <property type="match status" value="1"/>
</dbReference>
<dbReference type="InterPro" id="IPR009080">
    <property type="entry name" value="tRNAsynth_Ia_anticodon-bd"/>
</dbReference>
<dbReference type="GO" id="GO:0006420">
    <property type="term" value="P:arginyl-tRNA aminoacylation"/>
    <property type="evidence" value="ECO:0007669"/>
    <property type="project" value="UniProtKB-UniRule"/>
</dbReference>
<accession>A0A0P7ZY99</accession>
<dbReference type="FunFam" id="3.40.50.620:FF:000030">
    <property type="entry name" value="Arginine--tRNA ligase"/>
    <property type="match status" value="1"/>
</dbReference>
<evidence type="ECO:0000256" key="6">
    <source>
        <dbReference type="ARBA" id="ARBA00022741"/>
    </source>
</evidence>
<dbReference type="AlphaFoldDB" id="A0A0P7ZY99"/>
<dbReference type="HAMAP" id="MF_00123">
    <property type="entry name" value="Arg_tRNA_synth"/>
    <property type="match status" value="1"/>
</dbReference>
<evidence type="ECO:0000256" key="10">
    <source>
        <dbReference type="ARBA" id="ARBA00049339"/>
    </source>
</evidence>
<comment type="subcellular location">
    <subcellularLocation>
        <location evidence="1 11">Cytoplasm</location>
    </subcellularLocation>
</comment>
<keyword evidence="6 11" id="KW-0547">Nucleotide-binding</keyword>
<dbReference type="GO" id="GO:0004814">
    <property type="term" value="F:arginine-tRNA ligase activity"/>
    <property type="evidence" value="ECO:0007669"/>
    <property type="project" value="UniProtKB-UniRule"/>
</dbReference>
<dbReference type="STRING" id="1666911.HLUCCA11_09720"/>
<dbReference type="Gene3D" id="3.30.1360.70">
    <property type="entry name" value="Arginyl tRNA synthetase N-terminal domain"/>
    <property type="match status" value="1"/>
</dbReference>
<keyword evidence="5 11" id="KW-0436">Ligase</keyword>
<dbReference type="InterPro" id="IPR014729">
    <property type="entry name" value="Rossmann-like_a/b/a_fold"/>
</dbReference>
<evidence type="ECO:0000256" key="12">
    <source>
        <dbReference type="RuleBase" id="RU363038"/>
    </source>
</evidence>
<proteinExistence type="inferred from homology"/>
<dbReference type="SUPFAM" id="SSF55190">
    <property type="entry name" value="Arginyl-tRNA synthetase (ArgRS), N-terminal 'additional' domain"/>
    <property type="match status" value="1"/>
</dbReference>
<evidence type="ECO:0000256" key="3">
    <source>
        <dbReference type="ARBA" id="ARBA00011245"/>
    </source>
</evidence>
<organism evidence="15 16">
    <name type="scientific">Phormidesmis priestleyi Ana</name>
    <dbReference type="NCBI Taxonomy" id="1666911"/>
    <lineage>
        <taxon>Bacteria</taxon>
        <taxon>Bacillati</taxon>
        <taxon>Cyanobacteriota</taxon>
        <taxon>Cyanophyceae</taxon>
        <taxon>Leptolyngbyales</taxon>
        <taxon>Leptolyngbyaceae</taxon>
        <taxon>Phormidesmis</taxon>
    </lineage>
</organism>
<feature type="domain" description="DALR anticodon binding" evidence="13">
    <location>
        <begin position="483"/>
        <end position="598"/>
    </location>
</feature>
<dbReference type="Pfam" id="PF05746">
    <property type="entry name" value="DALR_1"/>
    <property type="match status" value="1"/>
</dbReference>
<dbReference type="Pfam" id="PF00750">
    <property type="entry name" value="tRNA-synt_1d"/>
    <property type="match status" value="1"/>
</dbReference>
<keyword evidence="9 11" id="KW-0030">Aminoacyl-tRNA synthetase</keyword>
<dbReference type="FunFam" id="1.10.730.10:FF:000006">
    <property type="entry name" value="Arginyl-tRNA synthetase 2, mitochondrial"/>
    <property type="match status" value="1"/>
</dbReference>
<evidence type="ECO:0000256" key="11">
    <source>
        <dbReference type="HAMAP-Rule" id="MF_00123"/>
    </source>
</evidence>
<keyword evidence="8 11" id="KW-0648">Protein biosynthesis</keyword>
<dbReference type="InterPro" id="IPR035684">
    <property type="entry name" value="ArgRS_core"/>
</dbReference>
<keyword evidence="7 11" id="KW-0067">ATP-binding</keyword>
<sequence length="598" mass="66769">MNSYVVPVGDDLVMKSTLNELKNRVQVALAAAFGDEYGSIDPLLVGTNNPKFGDYQANVAMSLAKPLKSNPRAIATQIAEQLNVNDICETPSIAGPGFINFKLKTKYLEAQLKAMHGSDRLGIAKAQPPQKIIVDYPSPNIAKEMHVGHLRPAVIGECFARVLEFLGHDVLKISHVGDWGTPFGMLIAYLQETYPDPQAAAEASNSGDLATFYRQAKQRFDEDETFKENARQAVVRLQAGDSAVLEAWERVCQLSKRSYRKIYDLLNISEDIIDRGESFYNPYLPAVITDLKESGLLVEDNGAQCVFLEGFTNKDGDPLPMIVQKSNGGYNYSTTDLAAIRYRVTQDKVDRIVYTTDAGQANHFTQIFQVARRAGWVPDSVELSYAPFGLVQGEDGKRLKSRSGEAVPLKELLDEAIARTRSDIEKRLKEEERTESEAFIQNAAEKVGIGAIKYADLSQNRVSNYTFSYDRMLDLKGNTAPYMMYAYVRVQGISRKGGVDLSTLDADMKLTEESELTLAKHLLQMDLVLDEVKTDLLPNRLCQYLFELSQKFNQFYDRCSVLQAEEPTRTSRLVLCDLTARSLKLGLSLLGIEVLERM</sequence>
<evidence type="ECO:0000256" key="5">
    <source>
        <dbReference type="ARBA" id="ARBA00022598"/>
    </source>
</evidence>
<dbReference type="PROSITE" id="PS00178">
    <property type="entry name" value="AA_TRNA_LIGASE_I"/>
    <property type="match status" value="1"/>
</dbReference>
<dbReference type="Proteomes" id="UP000050465">
    <property type="component" value="Unassembled WGS sequence"/>
</dbReference>
<comment type="catalytic activity">
    <reaction evidence="10 11">
        <text>tRNA(Arg) + L-arginine + ATP = L-arginyl-tRNA(Arg) + AMP + diphosphate</text>
        <dbReference type="Rhea" id="RHEA:20301"/>
        <dbReference type="Rhea" id="RHEA-COMP:9658"/>
        <dbReference type="Rhea" id="RHEA-COMP:9673"/>
        <dbReference type="ChEBI" id="CHEBI:30616"/>
        <dbReference type="ChEBI" id="CHEBI:32682"/>
        <dbReference type="ChEBI" id="CHEBI:33019"/>
        <dbReference type="ChEBI" id="CHEBI:78442"/>
        <dbReference type="ChEBI" id="CHEBI:78513"/>
        <dbReference type="ChEBI" id="CHEBI:456215"/>
        <dbReference type="EC" id="6.1.1.19"/>
    </reaction>
</comment>
<evidence type="ECO:0000259" key="13">
    <source>
        <dbReference type="SMART" id="SM00836"/>
    </source>
</evidence>
<dbReference type="EC" id="6.1.1.19" evidence="11"/>
<dbReference type="SMART" id="SM00836">
    <property type="entry name" value="DALR_1"/>
    <property type="match status" value="1"/>
</dbReference>
<dbReference type="SMART" id="SM01016">
    <property type="entry name" value="Arg_tRNA_synt_N"/>
    <property type="match status" value="1"/>
</dbReference>
<comment type="similarity">
    <text evidence="2 11 12">Belongs to the class-I aminoacyl-tRNA synthetase family.</text>
</comment>
<evidence type="ECO:0000256" key="8">
    <source>
        <dbReference type="ARBA" id="ARBA00022917"/>
    </source>
</evidence>
<evidence type="ECO:0000313" key="15">
    <source>
        <dbReference type="EMBL" id="KPQ35518.1"/>
    </source>
</evidence>
<feature type="domain" description="Arginyl tRNA synthetase N-terminal" evidence="14">
    <location>
        <begin position="19"/>
        <end position="103"/>
    </location>
</feature>
<dbReference type="Gene3D" id="3.40.50.620">
    <property type="entry name" value="HUPs"/>
    <property type="match status" value="1"/>
</dbReference>
<evidence type="ECO:0000256" key="7">
    <source>
        <dbReference type="ARBA" id="ARBA00022840"/>
    </source>
</evidence>
<dbReference type="Gene3D" id="1.10.730.10">
    <property type="entry name" value="Isoleucyl-tRNA Synthetase, Domain 1"/>
    <property type="match status" value="1"/>
</dbReference>
<keyword evidence="4 11" id="KW-0963">Cytoplasm</keyword>